<protein>
    <recommendedName>
        <fullName evidence="1">F-box associated beta-propeller type 3 domain-containing protein</fullName>
    </recommendedName>
</protein>
<evidence type="ECO:0000259" key="1">
    <source>
        <dbReference type="Pfam" id="PF08268"/>
    </source>
</evidence>
<proteinExistence type="predicted"/>
<dbReference type="InterPro" id="IPR013187">
    <property type="entry name" value="F-box-assoc_dom_typ3"/>
</dbReference>
<gene>
    <name evidence="2" type="ORF">PVAP13_1NG097000</name>
</gene>
<dbReference type="EMBL" id="CM029038">
    <property type="protein sequence ID" value="KAG2649252.1"/>
    <property type="molecule type" value="Genomic_DNA"/>
</dbReference>
<dbReference type="Proteomes" id="UP000823388">
    <property type="component" value="Chromosome 1N"/>
</dbReference>
<keyword evidence="3" id="KW-1185">Reference proteome</keyword>
<reference evidence="2" key="1">
    <citation type="submission" date="2020-05" db="EMBL/GenBank/DDBJ databases">
        <title>WGS assembly of Panicum virgatum.</title>
        <authorList>
            <person name="Lovell J.T."/>
            <person name="Jenkins J."/>
            <person name="Shu S."/>
            <person name="Juenger T.E."/>
            <person name="Schmutz J."/>
        </authorList>
    </citation>
    <scope>NUCLEOTIDE SEQUENCE</scope>
    <source>
        <strain evidence="2">AP13</strain>
    </source>
</reference>
<dbReference type="Pfam" id="PF08268">
    <property type="entry name" value="FBA_3"/>
    <property type="match status" value="1"/>
</dbReference>
<evidence type="ECO:0000313" key="2">
    <source>
        <dbReference type="EMBL" id="KAG2649252.1"/>
    </source>
</evidence>
<name>A0A8T0WJY8_PANVG</name>
<organism evidence="2 3">
    <name type="scientific">Panicum virgatum</name>
    <name type="common">Blackwell switchgrass</name>
    <dbReference type="NCBI Taxonomy" id="38727"/>
    <lineage>
        <taxon>Eukaryota</taxon>
        <taxon>Viridiplantae</taxon>
        <taxon>Streptophyta</taxon>
        <taxon>Embryophyta</taxon>
        <taxon>Tracheophyta</taxon>
        <taxon>Spermatophyta</taxon>
        <taxon>Magnoliopsida</taxon>
        <taxon>Liliopsida</taxon>
        <taxon>Poales</taxon>
        <taxon>Poaceae</taxon>
        <taxon>PACMAD clade</taxon>
        <taxon>Panicoideae</taxon>
        <taxon>Panicodae</taxon>
        <taxon>Paniceae</taxon>
        <taxon>Panicinae</taxon>
        <taxon>Panicum</taxon>
        <taxon>Panicum sect. Hiantes</taxon>
    </lineage>
</organism>
<sequence>MDGEFSMLCYFAHCDGLVLIPTDTKLYLFNPATSDAVTLPKSSNDNLQHDGVYHSAAGLGLDPRTGKYKVVRSFYRCSWDDDPLASIDRVGMGMEVFTVGGGGWREILPNPPYPVERWQTARAVNGFMFWHMNKVRDRHEQPPRGLLSLSLEDEAFAVIGLPDSLDPALDDTFMLDVLHGELWLSAHTSEMPSPRTMTIWALCVEESRWKRRYSICVSDVCHPMGLAPFDGMVLWSGFTLYRYDLPSSELTIECDMDGLRYQGRRARTWKNLFAFNVKPYTESLVPITL</sequence>
<evidence type="ECO:0000313" key="3">
    <source>
        <dbReference type="Proteomes" id="UP000823388"/>
    </source>
</evidence>
<dbReference type="PANTHER" id="PTHR31111">
    <property type="entry name" value="BNAA05G37150D PROTEIN-RELATED"/>
    <property type="match status" value="1"/>
</dbReference>
<dbReference type="PANTHER" id="PTHR31111:SF133">
    <property type="entry name" value="OS07G0196600 PROTEIN"/>
    <property type="match status" value="1"/>
</dbReference>
<feature type="domain" description="F-box associated beta-propeller type 3" evidence="1">
    <location>
        <begin position="7"/>
        <end position="212"/>
    </location>
</feature>
<dbReference type="InterPro" id="IPR017451">
    <property type="entry name" value="F-box-assoc_interact_dom"/>
</dbReference>
<dbReference type="AlphaFoldDB" id="A0A8T0WJY8"/>
<accession>A0A8T0WJY8</accession>
<dbReference type="NCBIfam" id="TIGR01640">
    <property type="entry name" value="F_box_assoc_1"/>
    <property type="match status" value="1"/>
</dbReference>
<comment type="caution">
    <text evidence="2">The sequence shown here is derived from an EMBL/GenBank/DDBJ whole genome shotgun (WGS) entry which is preliminary data.</text>
</comment>